<reference evidence="2 3" key="1">
    <citation type="journal article" date="2020" name="Nat. Commun.">
        <title>Genome of Tripterygium wilfordii and identification of cytochrome P450 involved in triptolide biosynthesis.</title>
        <authorList>
            <person name="Tu L."/>
            <person name="Su P."/>
            <person name="Zhang Z."/>
            <person name="Gao L."/>
            <person name="Wang J."/>
            <person name="Hu T."/>
            <person name="Zhou J."/>
            <person name="Zhang Y."/>
            <person name="Zhao Y."/>
            <person name="Liu Y."/>
            <person name="Song Y."/>
            <person name="Tong Y."/>
            <person name="Lu Y."/>
            <person name="Yang J."/>
            <person name="Xu C."/>
            <person name="Jia M."/>
            <person name="Peters R.J."/>
            <person name="Huang L."/>
            <person name="Gao W."/>
        </authorList>
    </citation>
    <scope>NUCLEOTIDE SEQUENCE [LARGE SCALE GENOMIC DNA]</scope>
    <source>
        <strain evidence="3">cv. XIE 37</strain>
        <tissue evidence="2">Leaf</tissue>
    </source>
</reference>
<name>A0A7J7CJ87_TRIWF</name>
<protein>
    <submittedName>
        <fullName evidence="2">Uncharacterized protein</fullName>
    </submittedName>
</protein>
<dbReference type="InParanoid" id="A0A7J7CJ87"/>
<dbReference type="EMBL" id="JAAARO010000016">
    <property type="protein sequence ID" value="KAF5734104.1"/>
    <property type="molecule type" value="Genomic_DNA"/>
</dbReference>
<feature type="region of interest" description="Disordered" evidence="1">
    <location>
        <begin position="69"/>
        <end position="91"/>
    </location>
</feature>
<proteinExistence type="predicted"/>
<dbReference type="Proteomes" id="UP000593562">
    <property type="component" value="Unassembled WGS sequence"/>
</dbReference>
<sequence>MEGSARSAEVELTPPRRPENPRKKIKRKKIVLRFQVPREGRFGKCLLTVTTIHFGTPTTISTKTSSALRYPTTLSPNPPPLISTKTTSSLT</sequence>
<organism evidence="2 3">
    <name type="scientific">Tripterygium wilfordii</name>
    <name type="common">Thunder God vine</name>
    <dbReference type="NCBI Taxonomy" id="458696"/>
    <lineage>
        <taxon>Eukaryota</taxon>
        <taxon>Viridiplantae</taxon>
        <taxon>Streptophyta</taxon>
        <taxon>Embryophyta</taxon>
        <taxon>Tracheophyta</taxon>
        <taxon>Spermatophyta</taxon>
        <taxon>Magnoliopsida</taxon>
        <taxon>eudicotyledons</taxon>
        <taxon>Gunneridae</taxon>
        <taxon>Pentapetalae</taxon>
        <taxon>rosids</taxon>
        <taxon>fabids</taxon>
        <taxon>Celastrales</taxon>
        <taxon>Celastraceae</taxon>
        <taxon>Tripterygium</taxon>
    </lineage>
</organism>
<comment type="caution">
    <text evidence="2">The sequence shown here is derived from an EMBL/GenBank/DDBJ whole genome shotgun (WGS) entry which is preliminary data.</text>
</comment>
<accession>A0A7J7CJ87</accession>
<evidence type="ECO:0000313" key="3">
    <source>
        <dbReference type="Proteomes" id="UP000593562"/>
    </source>
</evidence>
<feature type="region of interest" description="Disordered" evidence="1">
    <location>
        <begin position="1"/>
        <end position="24"/>
    </location>
</feature>
<dbReference type="AlphaFoldDB" id="A0A7J7CJ87"/>
<evidence type="ECO:0000313" key="2">
    <source>
        <dbReference type="EMBL" id="KAF5734104.1"/>
    </source>
</evidence>
<keyword evidence="3" id="KW-1185">Reference proteome</keyword>
<evidence type="ECO:0000256" key="1">
    <source>
        <dbReference type="SAM" id="MobiDB-lite"/>
    </source>
</evidence>
<gene>
    <name evidence="2" type="ORF">HS088_TW16G00546</name>
</gene>